<reference evidence="1" key="1">
    <citation type="submission" date="2020-08" db="EMBL/GenBank/DDBJ databases">
        <title>Multicomponent nature underlies the extraordinary mechanical properties of spider dragline silk.</title>
        <authorList>
            <person name="Kono N."/>
            <person name="Nakamura H."/>
            <person name="Mori M."/>
            <person name="Yoshida Y."/>
            <person name="Ohtoshi R."/>
            <person name="Malay A.D."/>
            <person name="Moran D.A.P."/>
            <person name="Tomita M."/>
            <person name="Numata K."/>
            <person name="Arakawa K."/>
        </authorList>
    </citation>
    <scope>NUCLEOTIDE SEQUENCE</scope>
</reference>
<accession>A0A8X6KK63</accession>
<sequence>MPTREVGEDRWRWDPSPQRSESAVLCTLDCISWMRAPATQLSSINNSLRYLYLWTMMVLMKTKSITIQETMNAIQLAIAATDACLV</sequence>
<organism evidence="1 2">
    <name type="scientific">Trichonephila inaurata madagascariensis</name>
    <dbReference type="NCBI Taxonomy" id="2747483"/>
    <lineage>
        <taxon>Eukaryota</taxon>
        <taxon>Metazoa</taxon>
        <taxon>Ecdysozoa</taxon>
        <taxon>Arthropoda</taxon>
        <taxon>Chelicerata</taxon>
        <taxon>Arachnida</taxon>
        <taxon>Araneae</taxon>
        <taxon>Araneomorphae</taxon>
        <taxon>Entelegynae</taxon>
        <taxon>Araneoidea</taxon>
        <taxon>Nephilidae</taxon>
        <taxon>Trichonephila</taxon>
        <taxon>Trichonephila inaurata</taxon>
    </lineage>
</organism>
<comment type="caution">
    <text evidence="1">The sequence shown here is derived from an EMBL/GenBank/DDBJ whole genome shotgun (WGS) entry which is preliminary data.</text>
</comment>
<evidence type="ECO:0000313" key="1">
    <source>
        <dbReference type="EMBL" id="GFS55131.1"/>
    </source>
</evidence>
<name>A0A8X6KK63_9ARAC</name>
<keyword evidence="2" id="KW-1185">Reference proteome</keyword>
<proteinExistence type="predicted"/>
<gene>
    <name evidence="1" type="ORF">TNIN_185561</name>
</gene>
<dbReference type="EMBL" id="BMAV01027000">
    <property type="protein sequence ID" value="GFS55131.1"/>
    <property type="molecule type" value="Genomic_DNA"/>
</dbReference>
<dbReference type="AlphaFoldDB" id="A0A8X6KK63"/>
<evidence type="ECO:0000313" key="2">
    <source>
        <dbReference type="Proteomes" id="UP000886998"/>
    </source>
</evidence>
<protein>
    <submittedName>
        <fullName evidence="1">Uncharacterized protein</fullName>
    </submittedName>
</protein>
<dbReference type="Proteomes" id="UP000886998">
    <property type="component" value="Unassembled WGS sequence"/>
</dbReference>